<dbReference type="Pfam" id="PF06985">
    <property type="entry name" value="HET"/>
    <property type="match status" value="1"/>
</dbReference>
<feature type="domain" description="Heterokaryon incompatibility" evidence="1">
    <location>
        <begin position="21"/>
        <end position="109"/>
    </location>
</feature>
<proteinExistence type="predicted"/>
<evidence type="ECO:0000259" key="1">
    <source>
        <dbReference type="Pfam" id="PF06985"/>
    </source>
</evidence>
<dbReference type="PANTHER" id="PTHR10622:SF12">
    <property type="entry name" value="HET DOMAIN-CONTAINING PROTEIN"/>
    <property type="match status" value="1"/>
</dbReference>
<dbReference type="EMBL" id="MU004231">
    <property type="protein sequence ID" value="KAF2673633.1"/>
    <property type="molecule type" value="Genomic_DNA"/>
</dbReference>
<dbReference type="Proteomes" id="UP000799302">
    <property type="component" value="Unassembled WGS sequence"/>
</dbReference>
<feature type="domain" description="DUF8212" evidence="2">
    <location>
        <begin position="218"/>
        <end position="239"/>
    </location>
</feature>
<gene>
    <name evidence="3" type="ORF">BT63DRAFT_360175</name>
</gene>
<organism evidence="3 4">
    <name type="scientific">Microthyrium microscopicum</name>
    <dbReference type="NCBI Taxonomy" id="703497"/>
    <lineage>
        <taxon>Eukaryota</taxon>
        <taxon>Fungi</taxon>
        <taxon>Dikarya</taxon>
        <taxon>Ascomycota</taxon>
        <taxon>Pezizomycotina</taxon>
        <taxon>Dothideomycetes</taxon>
        <taxon>Dothideomycetes incertae sedis</taxon>
        <taxon>Microthyriales</taxon>
        <taxon>Microthyriaceae</taxon>
        <taxon>Microthyrium</taxon>
    </lineage>
</organism>
<protein>
    <submittedName>
        <fullName evidence="3">HET-domain-containing protein</fullName>
    </submittedName>
</protein>
<dbReference type="InterPro" id="IPR010730">
    <property type="entry name" value="HET"/>
</dbReference>
<dbReference type="PANTHER" id="PTHR10622">
    <property type="entry name" value="HET DOMAIN-CONTAINING PROTEIN"/>
    <property type="match status" value="1"/>
</dbReference>
<dbReference type="Pfam" id="PF26640">
    <property type="entry name" value="DUF8212"/>
    <property type="match status" value="1"/>
</dbReference>
<name>A0A6A6UQD2_9PEZI</name>
<evidence type="ECO:0000313" key="3">
    <source>
        <dbReference type="EMBL" id="KAF2673633.1"/>
    </source>
</evidence>
<evidence type="ECO:0000259" key="2">
    <source>
        <dbReference type="Pfam" id="PF26640"/>
    </source>
</evidence>
<dbReference type="AlphaFoldDB" id="A0A6A6UQD2"/>
<sequence>MRLINTKTLQLEYFLGEAPAYAILSHTWGPEEVSYAEMRDGTGQEKQGYQKIVKCCQIAADEGYSYAWIDTCTIDKSSSAELSEAINSMFQWYKKSAVCYAYLEDYDEADPSSLDKSRWFTRGWTLQELIAPSTVRFYSGEWKEFGTRKSLVKNIYKITKIDEDVLLTGSSFLYEKSIAKRMSWASTRQTTKPEDTAYCLLGIFDCTLPLLYGEGLAKAFIRLQENIIQASRDQSIFAW</sequence>
<reference evidence="3" key="1">
    <citation type="journal article" date="2020" name="Stud. Mycol.">
        <title>101 Dothideomycetes genomes: a test case for predicting lifestyles and emergence of pathogens.</title>
        <authorList>
            <person name="Haridas S."/>
            <person name="Albert R."/>
            <person name="Binder M."/>
            <person name="Bloem J."/>
            <person name="Labutti K."/>
            <person name="Salamov A."/>
            <person name="Andreopoulos B."/>
            <person name="Baker S."/>
            <person name="Barry K."/>
            <person name="Bills G."/>
            <person name="Bluhm B."/>
            <person name="Cannon C."/>
            <person name="Castanera R."/>
            <person name="Culley D."/>
            <person name="Daum C."/>
            <person name="Ezra D."/>
            <person name="Gonzalez J."/>
            <person name="Henrissat B."/>
            <person name="Kuo A."/>
            <person name="Liang C."/>
            <person name="Lipzen A."/>
            <person name="Lutzoni F."/>
            <person name="Magnuson J."/>
            <person name="Mondo S."/>
            <person name="Nolan M."/>
            <person name="Ohm R."/>
            <person name="Pangilinan J."/>
            <person name="Park H.-J."/>
            <person name="Ramirez L."/>
            <person name="Alfaro M."/>
            <person name="Sun H."/>
            <person name="Tritt A."/>
            <person name="Yoshinaga Y."/>
            <person name="Zwiers L.-H."/>
            <person name="Turgeon B."/>
            <person name="Goodwin S."/>
            <person name="Spatafora J."/>
            <person name="Crous P."/>
            <person name="Grigoriev I."/>
        </authorList>
    </citation>
    <scope>NUCLEOTIDE SEQUENCE</scope>
    <source>
        <strain evidence="3">CBS 115976</strain>
    </source>
</reference>
<accession>A0A6A6UQD2</accession>
<feature type="non-terminal residue" evidence="3">
    <location>
        <position position="239"/>
    </location>
</feature>
<dbReference type="InterPro" id="IPR058525">
    <property type="entry name" value="DUF8212"/>
</dbReference>
<keyword evidence="4" id="KW-1185">Reference proteome</keyword>
<dbReference type="OrthoDB" id="20872at2759"/>
<evidence type="ECO:0000313" key="4">
    <source>
        <dbReference type="Proteomes" id="UP000799302"/>
    </source>
</evidence>